<protein>
    <submittedName>
        <fullName evidence="3">Uncharacterized protein</fullName>
    </submittedName>
</protein>
<evidence type="ECO:0000313" key="4">
    <source>
        <dbReference type="Proteomes" id="UP000179807"/>
    </source>
</evidence>
<dbReference type="PANTHER" id="PTHR45982:SF1">
    <property type="entry name" value="REGULATOR OF CHROMOSOME CONDENSATION"/>
    <property type="match status" value="1"/>
</dbReference>
<dbReference type="GO" id="GO:0005085">
    <property type="term" value="F:guanyl-nucleotide exchange factor activity"/>
    <property type="evidence" value="ECO:0007669"/>
    <property type="project" value="TreeGrafter"/>
</dbReference>
<dbReference type="PANTHER" id="PTHR45982">
    <property type="entry name" value="REGULATOR OF CHROMOSOME CONDENSATION"/>
    <property type="match status" value="1"/>
</dbReference>
<dbReference type="GO" id="GO:0005737">
    <property type="term" value="C:cytoplasm"/>
    <property type="evidence" value="ECO:0007669"/>
    <property type="project" value="TreeGrafter"/>
</dbReference>
<comment type="caution">
    <text evidence="3">The sequence shown here is derived from an EMBL/GenBank/DDBJ whole genome shotgun (WGS) entry which is preliminary data.</text>
</comment>
<evidence type="ECO:0000256" key="2">
    <source>
        <dbReference type="SAM" id="MobiDB-lite"/>
    </source>
</evidence>
<dbReference type="Gene3D" id="2.130.10.30">
    <property type="entry name" value="Regulator of chromosome condensation 1/beta-lactamase-inhibitor protein II"/>
    <property type="match status" value="2"/>
</dbReference>
<accession>A0A1J4L1B9</accession>
<dbReference type="Proteomes" id="UP000179807">
    <property type="component" value="Unassembled WGS sequence"/>
</dbReference>
<dbReference type="SUPFAM" id="SSF50985">
    <property type="entry name" value="RCC1/BLIP-II"/>
    <property type="match status" value="1"/>
</dbReference>
<feature type="repeat" description="RCC1" evidence="1">
    <location>
        <begin position="306"/>
        <end position="357"/>
    </location>
</feature>
<dbReference type="OrthoDB" id="10256179at2759"/>
<dbReference type="AlphaFoldDB" id="A0A1J4L1B9"/>
<evidence type="ECO:0000256" key="1">
    <source>
        <dbReference type="PROSITE-ProRule" id="PRU00235"/>
    </source>
</evidence>
<proteinExistence type="predicted"/>
<organism evidence="3 4">
    <name type="scientific">Tritrichomonas foetus</name>
    <dbReference type="NCBI Taxonomy" id="1144522"/>
    <lineage>
        <taxon>Eukaryota</taxon>
        <taxon>Metamonada</taxon>
        <taxon>Parabasalia</taxon>
        <taxon>Tritrichomonadida</taxon>
        <taxon>Tritrichomonadidae</taxon>
        <taxon>Tritrichomonas</taxon>
    </lineage>
</organism>
<feature type="region of interest" description="Disordered" evidence="2">
    <location>
        <begin position="423"/>
        <end position="481"/>
    </location>
</feature>
<dbReference type="InterPro" id="IPR000408">
    <property type="entry name" value="Reg_chr_condens"/>
</dbReference>
<gene>
    <name evidence="3" type="ORF">TRFO_42305</name>
</gene>
<dbReference type="VEuPathDB" id="TrichDB:TRFO_42305"/>
<dbReference type="PROSITE" id="PS50012">
    <property type="entry name" value="RCC1_3"/>
    <property type="match status" value="2"/>
</dbReference>
<feature type="compositionally biased region" description="Low complexity" evidence="2">
    <location>
        <begin position="423"/>
        <end position="470"/>
    </location>
</feature>
<sequence>MTKLYCRRYVRYKVFSHNISIKQSMSKDNTLYSAGYTGTRLCRRGGSVFARIDFDPSDVLFFASGWKFNLFYTRQKKWYGCGDNECDQIGSSESELSEITYVPELQITPQWVACGDKMTAVVSTDGQLFVVGASYGNFKQAVPIDRPIRFVACGTELVVAIPQGPGIFYSHGGNTHFKHMADDINFIDCAAGQYHFLAIGDTGVAYSWGRRKASGQGRKFINYSKPIPIKVDEDVKFKRCFAYNISSFLIDENDDIWSCGANNYGQIGLDRLNKTNTFKKLKRFWQSPIVHIACGDSMAYFLSDDGKLYSCGESDNSRLLMNANDFYRTPTLCDRTANLNVVYMAAGCSHVIVMTGEKPIDFISHPIMTMFNRSSYCHVPIIVSLTSNTIKKPINMDISPSALASHGFQINDIIQTRAITNKNTNANSSTNTNNNTATNPNTTTTNNNNVNSSGAASEKIDENNINNNNNSVVKSEADTNNKDENEVSKVLGLISDGSLVVESDGLLKLIKEDTINLHKHFYVKERKGAIMSIHEGRSTLNYSIDSSDSTCLLFGFKAGEKVKHEDFGEGQIIGMFGSKLFFKWANDEGKATTGCDCSPFNLHSLISITEPIGRSIKRISLPMENHANIETSPCDLLLTYGIQPNDLVKAGDIFGKVIGQFTCKCVIEDLISREIHFCQLNNIQLIRSYSKEPKFVNYKSFNGEIVSVLVNCSKDEKLLPFDRVLTKKGFATILGKSQDMKSYWILTDNALKLNVGCVLVNDISTFQIVRRIDAPSSDPQIDNSLLSFRESKFLPGDIVLFKNNNYVIIGKTNAQNIPNNSADNHRKDNENWEYVLQNKKDGKIFVRDGFEVIFRPDLPFQRSFQSRQNFRLLFDIDSSKFKGLRVLPGDKVRTKNGVATVIGFKANDIWIKYDDENGAGTIPQQMIFDPNLFKVIHSVGDDL</sequence>
<name>A0A1J4L1B9_9EUKA</name>
<reference evidence="3" key="1">
    <citation type="submission" date="2016-10" db="EMBL/GenBank/DDBJ databases">
        <authorList>
            <person name="Benchimol M."/>
            <person name="Almeida L.G."/>
            <person name="Vasconcelos A.T."/>
            <person name="Perreira-Neves A."/>
            <person name="Rosa I.A."/>
            <person name="Tasca T."/>
            <person name="Bogo M.R."/>
            <person name="de Souza W."/>
        </authorList>
    </citation>
    <scope>NUCLEOTIDE SEQUENCE [LARGE SCALE GENOMIC DNA]</scope>
    <source>
        <strain evidence="3">K</strain>
    </source>
</reference>
<dbReference type="InterPro" id="IPR009091">
    <property type="entry name" value="RCC1/BLIP-II"/>
</dbReference>
<dbReference type="EMBL" id="MLAK01000188">
    <property type="protein sequence ID" value="OHT15758.1"/>
    <property type="molecule type" value="Genomic_DNA"/>
</dbReference>
<evidence type="ECO:0000313" key="3">
    <source>
        <dbReference type="EMBL" id="OHT15758.1"/>
    </source>
</evidence>
<keyword evidence="4" id="KW-1185">Reference proteome</keyword>
<dbReference type="Pfam" id="PF13540">
    <property type="entry name" value="RCC1_2"/>
    <property type="match status" value="1"/>
</dbReference>
<dbReference type="GeneID" id="94848951"/>
<feature type="repeat" description="RCC1" evidence="1">
    <location>
        <begin position="254"/>
        <end position="305"/>
    </location>
</feature>
<dbReference type="RefSeq" id="XP_068368894.1">
    <property type="nucleotide sequence ID" value="XM_068514247.1"/>
</dbReference>
<dbReference type="InterPro" id="IPR051553">
    <property type="entry name" value="Ran_GTPase-activating"/>
</dbReference>